<gene>
    <name evidence="2" type="ORF">THAOC_01359</name>
</gene>
<evidence type="ECO:0000256" key="1">
    <source>
        <dbReference type="SAM" id="MobiDB-lite"/>
    </source>
</evidence>
<dbReference type="EMBL" id="AGNL01001617">
    <property type="protein sequence ID" value="EJK76853.1"/>
    <property type="molecule type" value="Genomic_DNA"/>
</dbReference>
<keyword evidence="3" id="KW-1185">Reference proteome</keyword>
<feature type="compositionally biased region" description="Acidic residues" evidence="1">
    <location>
        <begin position="262"/>
        <end position="272"/>
    </location>
</feature>
<dbReference type="AlphaFoldDB" id="K0TDR3"/>
<feature type="compositionally biased region" description="Low complexity" evidence="1">
    <location>
        <begin position="13"/>
        <end position="22"/>
    </location>
</feature>
<feature type="compositionally biased region" description="Basic and acidic residues" evidence="1">
    <location>
        <begin position="185"/>
        <end position="208"/>
    </location>
</feature>
<organism evidence="2 3">
    <name type="scientific">Thalassiosira oceanica</name>
    <name type="common">Marine diatom</name>
    <dbReference type="NCBI Taxonomy" id="159749"/>
    <lineage>
        <taxon>Eukaryota</taxon>
        <taxon>Sar</taxon>
        <taxon>Stramenopiles</taxon>
        <taxon>Ochrophyta</taxon>
        <taxon>Bacillariophyta</taxon>
        <taxon>Coscinodiscophyceae</taxon>
        <taxon>Thalassiosirophycidae</taxon>
        <taxon>Thalassiosirales</taxon>
        <taxon>Thalassiosiraceae</taxon>
        <taxon>Thalassiosira</taxon>
    </lineage>
</organism>
<reference evidence="2 3" key="1">
    <citation type="journal article" date="2012" name="Genome Biol.">
        <title>Genome and low-iron response of an oceanic diatom adapted to chronic iron limitation.</title>
        <authorList>
            <person name="Lommer M."/>
            <person name="Specht M."/>
            <person name="Roy A.S."/>
            <person name="Kraemer L."/>
            <person name="Andreson R."/>
            <person name="Gutowska M.A."/>
            <person name="Wolf J."/>
            <person name="Bergner S.V."/>
            <person name="Schilhabel M.B."/>
            <person name="Klostermeier U.C."/>
            <person name="Beiko R.G."/>
            <person name="Rosenstiel P."/>
            <person name="Hippler M."/>
            <person name="Laroche J."/>
        </authorList>
    </citation>
    <scope>NUCLEOTIDE SEQUENCE [LARGE SCALE GENOMIC DNA]</scope>
    <source>
        <strain evidence="2 3">CCMP1005</strain>
    </source>
</reference>
<sequence length="272" mass="28551">MSSPIRIQCRPPSASSADSGSSDVDEVGGGGVSALTAALRDSSHSLEELTIGSLPSHLKRGNTRTTRSAAPGMNTASARLGVSLPVPRAPFLSARMKKTTDDIPEMVLPESAVGIDSATASTPQQYGSLRERNFHHPGQHGGTASSLSTNNSIYQLGAESAGQHSTLSQSLTAFDLMSRHLHNRKDDNKLTARAKPLERIDSTSRRDSGLSTSLTAMSLLQGGGKSQEQTSYCSSNANAGRSHHHGPDLAEDEGTEASGDGADSDMCFEFDD</sequence>
<name>K0TDR3_THAOC</name>
<accession>K0TDR3</accession>
<feature type="compositionally biased region" description="Polar residues" evidence="1">
    <location>
        <begin position="209"/>
        <end position="218"/>
    </location>
</feature>
<evidence type="ECO:0000313" key="2">
    <source>
        <dbReference type="EMBL" id="EJK76853.1"/>
    </source>
</evidence>
<feature type="compositionally biased region" description="Polar residues" evidence="1">
    <location>
        <begin position="226"/>
        <end position="239"/>
    </location>
</feature>
<feature type="region of interest" description="Disordered" evidence="1">
    <location>
        <begin position="1"/>
        <end position="30"/>
    </location>
</feature>
<dbReference type="Proteomes" id="UP000266841">
    <property type="component" value="Unassembled WGS sequence"/>
</dbReference>
<protein>
    <submittedName>
        <fullName evidence="2">Uncharacterized protein</fullName>
    </submittedName>
</protein>
<comment type="caution">
    <text evidence="2">The sequence shown here is derived from an EMBL/GenBank/DDBJ whole genome shotgun (WGS) entry which is preliminary data.</text>
</comment>
<evidence type="ECO:0000313" key="3">
    <source>
        <dbReference type="Proteomes" id="UP000266841"/>
    </source>
</evidence>
<dbReference type="eggNOG" id="ENOG502R4F7">
    <property type="taxonomic scope" value="Eukaryota"/>
</dbReference>
<feature type="region of interest" description="Disordered" evidence="1">
    <location>
        <begin position="185"/>
        <end position="272"/>
    </location>
</feature>
<proteinExistence type="predicted"/>